<protein>
    <recommendedName>
        <fullName evidence="4">Spore coat protein</fullName>
    </recommendedName>
</protein>
<organism evidence="2 3">
    <name type="scientific">Peribacillus simplex NBRC 15720 = DSM 1321</name>
    <dbReference type="NCBI Taxonomy" id="1349754"/>
    <lineage>
        <taxon>Bacteria</taxon>
        <taxon>Bacillati</taxon>
        <taxon>Bacillota</taxon>
        <taxon>Bacilli</taxon>
        <taxon>Bacillales</taxon>
        <taxon>Bacillaceae</taxon>
        <taxon>Peribacillus</taxon>
    </lineage>
</organism>
<accession>A0A223EMK4</accession>
<dbReference type="InterPro" id="IPR025555">
    <property type="entry name" value="YppG"/>
</dbReference>
<gene>
    <name evidence="2" type="ORF">BS1321_22490</name>
</gene>
<feature type="compositionally biased region" description="Polar residues" evidence="1">
    <location>
        <begin position="1"/>
        <end position="21"/>
    </location>
</feature>
<evidence type="ECO:0000313" key="2">
    <source>
        <dbReference type="EMBL" id="ASS96444.1"/>
    </source>
</evidence>
<evidence type="ECO:0000256" key="1">
    <source>
        <dbReference type="SAM" id="MobiDB-lite"/>
    </source>
</evidence>
<name>A0A223EMK4_9BACI</name>
<dbReference type="Proteomes" id="UP000214618">
    <property type="component" value="Chromosome"/>
</dbReference>
<dbReference type="GeneID" id="56475552"/>
<reference evidence="2 3" key="1">
    <citation type="submission" date="2016-10" db="EMBL/GenBank/DDBJ databases">
        <title>The whole genome sequencing and assembly of Bacillus simplex DSM 1321 strain.</title>
        <authorList>
            <person name="Park M.-K."/>
            <person name="Lee Y.-J."/>
            <person name="Yi H."/>
            <person name="Bahn Y.-S."/>
            <person name="Kim J.F."/>
            <person name="Lee D.-W."/>
        </authorList>
    </citation>
    <scope>NUCLEOTIDE SEQUENCE [LARGE SCALE GENOMIC DNA]</scope>
    <source>
        <strain evidence="2 3">DSM 1321</strain>
    </source>
</reference>
<evidence type="ECO:0008006" key="4">
    <source>
        <dbReference type="Google" id="ProtNLM"/>
    </source>
</evidence>
<feature type="region of interest" description="Disordered" evidence="1">
    <location>
        <begin position="115"/>
        <end position="159"/>
    </location>
</feature>
<dbReference type="EMBL" id="CP017704">
    <property type="protein sequence ID" value="ASS96444.1"/>
    <property type="molecule type" value="Genomic_DNA"/>
</dbReference>
<dbReference type="Pfam" id="PF14179">
    <property type="entry name" value="YppG"/>
    <property type="match status" value="1"/>
</dbReference>
<proteinExistence type="predicted"/>
<dbReference type="AlphaFoldDB" id="A0A223EMK4"/>
<sequence length="206" mass="23306">MMRSGYNQISPNQGQFPQSMPENWGGYQQPMPYPPPNNHNLEQPFMYPYHFQDTGGYMTPYHDHYPQAGYHPFQPVQQQAMPVGAYPGSSVMQPMAQMQPMVQMPPMAQMHPIQSNQQPQAFSPFANPLQPAKRPPQSQQQAHNPYPKQQFMQKPQPSGFKSVMNQFKTQDGSMDITKMMNTAGQMMNTVSQVSSMVKGVGGFFKA</sequence>
<evidence type="ECO:0000313" key="3">
    <source>
        <dbReference type="Proteomes" id="UP000214618"/>
    </source>
</evidence>
<feature type="region of interest" description="Disordered" evidence="1">
    <location>
        <begin position="1"/>
        <end position="26"/>
    </location>
</feature>
<dbReference type="RefSeq" id="WP_063233259.1">
    <property type="nucleotide sequence ID" value="NZ_BCVO01000008.1"/>
</dbReference>